<comment type="subcellular location">
    <subcellularLocation>
        <location evidence="1">Periplasm</location>
    </subcellularLocation>
</comment>
<dbReference type="SUPFAM" id="SSF53850">
    <property type="entry name" value="Periplasmic binding protein-like II"/>
    <property type="match status" value="1"/>
</dbReference>
<evidence type="ECO:0000256" key="1">
    <source>
        <dbReference type="ARBA" id="ARBA00004418"/>
    </source>
</evidence>
<proteinExistence type="inferred from homology"/>
<feature type="signal peptide" evidence="3">
    <location>
        <begin position="1"/>
        <end position="25"/>
    </location>
</feature>
<dbReference type="EMBL" id="NHON01000001">
    <property type="protein sequence ID" value="OWJ69105.1"/>
    <property type="molecule type" value="Genomic_DNA"/>
</dbReference>
<dbReference type="Proteomes" id="UP000196655">
    <property type="component" value="Unassembled WGS sequence"/>
</dbReference>
<dbReference type="GO" id="GO:0043190">
    <property type="term" value="C:ATP-binding cassette (ABC) transporter complex"/>
    <property type="evidence" value="ECO:0007669"/>
    <property type="project" value="InterPro"/>
</dbReference>
<dbReference type="GO" id="GO:0030288">
    <property type="term" value="C:outer membrane-bounded periplasmic space"/>
    <property type="evidence" value="ECO:0007669"/>
    <property type="project" value="UniProtKB-ARBA"/>
</dbReference>
<feature type="chain" id="PRO_5013347059" description="Solute-binding protein family 5 domain-containing protein" evidence="3">
    <location>
        <begin position="26"/>
        <end position="530"/>
    </location>
</feature>
<comment type="similarity">
    <text evidence="2">Belongs to the bacterial solute-binding protein 5 family.</text>
</comment>
<dbReference type="CDD" id="cd08492">
    <property type="entry name" value="PBP2_NikA_DppA_OppA_like_15"/>
    <property type="match status" value="1"/>
</dbReference>
<dbReference type="InterPro" id="IPR039424">
    <property type="entry name" value="SBP_5"/>
</dbReference>
<keyword evidence="6" id="KW-1185">Reference proteome</keyword>
<dbReference type="PANTHER" id="PTHR30290">
    <property type="entry name" value="PERIPLASMIC BINDING COMPONENT OF ABC TRANSPORTER"/>
    <property type="match status" value="1"/>
</dbReference>
<organism evidence="5 6">
    <name type="scientific">Inquilinus limosus</name>
    <dbReference type="NCBI Taxonomy" id="171674"/>
    <lineage>
        <taxon>Bacteria</taxon>
        <taxon>Pseudomonadati</taxon>
        <taxon>Pseudomonadota</taxon>
        <taxon>Alphaproteobacteria</taxon>
        <taxon>Rhodospirillales</taxon>
        <taxon>Rhodospirillaceae</taxon>
        <taxon>Inquilinus</taxon>
    </lineage>
</organism>
<keyword evidence="3" id="KW-0732">Signal</keyword>
<dbReference type="InterPro" id="IPR000914">
    <property type="entry name" value="SBP_5_dom"/>
</dbReference>
<evidence type="ECO:0000256" key="3">
    <source>
        <dbReference type="SAM" id="SignalP"/>
    </source>
</evidence>
<dbReference type="Gene3D" id="3.40.190.10">
    <property type="entry name" value="Periplasmic binding protein-like II"/>
    <property type="match status" value="1"/>
</dbReference>
<dbReference type="Pfam" id="PF00496">
    <property type="entry name" value="SBP_bac_5"/>
    <property type="match status" value="1"/>
</dbReference>
<dbReference type="GO" id="GO:1904680">
    <property type="term" value="F:peptide transmembrane transporter activity"/>
    <property type="evidence" value="ECO:0007669"/>
    <property type="project" value="TreeGrafter"/>
</dbReference>
<feature type="domain" description="Solute-binding protein family 5" evidence="4">
    <location>
        <begin position="78"/>
        <end position="445"/>
    </location>
</feature>
<protein>
    <recommendedName>
        <fullName evidence="4">Solute-binding protein family 5 domain-containing protein</fullName>
    </recommendedName>
</protein>
<evidence type="ECO:0000259" key="4">
    <source>
        <dbReference type="Pfam" id="PF00496"/>
    </source>
</evidence>
<evidence type="ECO:0000313" key="5">
    <source>
        <dbReference type="EMBL" id="OWJ69105.1"/>
    </source>
</evidence>
<dbReference type="Gene3D" id="3.10.105.10">
    <property type="entry name" value="Dipeptide-binding Protein, Domain 3"/>
    <property type="match status" value="1"/>
</dbReference>
<name>A0A211ZV11_9PROT</name>
<dbReference type="InterPro" id="IPR030678">
    <property type="entry name" value="Peptide/Ni-bd"/>
</dbReference>
<dbReference type="OrthoDB" id="9773508at2"/>
<sequence>MTTARTARRLLLIGGAILVSSASLAAAAETPVEGGTLKVAVHEAPVCIDPIQITNFTPLNIARNFAISLTDQDPVTGEVKPWAATRWEVNSDATEYTYHLRNDITYADGQKLDARSVQANLENIRNTIGPKANRAYNYLSYYAGSDIIDDYTIRIRFSHPSGHFLTAASSAWLALYSDATLAKSAEERCAGALISAGPFNLTKWSQLEGATIERREDYAWASPSSANPGKPYLQKVEFVIAPEQSVRTGLLESGEVQLITGVGVADEAALEAAGYVLQVGRNPGTPFGVQFNVQTPILSDPKVRQALLHAVDRVEMVGALESAKAVPATGVLVNSVPGAIDQSADIAFDPDLANRLLDEAGWTGRDAGGIRQKDGKPLRITLSGYGAYRGQAEYVQQAAKAIGVDLPLEMIPDGSDIVFNILKPHKFEAIFGNATEADPDVLRSYYGPDQRNVPNSDDEWLRKAVVEQLALGKPEDRFAKVAEIQRHLVDKAYANPLYPVTQVLAQDAKLKGALPDVLVRLRLEAAWLEP</sequence>
<evidence type="ECO:0000313" key="6">
    <source>
        <dbReference type="Proteomes" id="UP000196655"/>
    </source>
</evidence>
<dbReference type="AlphaFoldDB" id="A0A211ZV11"/>
<accession>A0A211ZV11</accession>
<dbReference type="GO" id="GO:0015833">
    <property type="term" value="P:peptide transport"/>
    <property type="evidence" value="ECO:0007669"/>
    <property type="project" value="TreeGrafter"/>
</dbReference>
<evidence type="ECO:0000256" key="2">
    <source>
        <dbReference type="ARBA" id="ARBA00005695"/>
    </source>
</evidence>
<dbReference type="PIRSF" id="PIRSF002741">
    <property type="entry name" value="MppA"/>
    <property type="match status" value="1"/>
</dbReference>
<gene>
    <name evidence="5" type="ORF">BWR60_00775</name>
</gene>
<comment type="caution">
    <text evidence="5">The sequence shown here is derived from an EMBL/GenBank/DDBJ whole genome shotgun (WGS) entry which is preliminary data.</text>
</comment>
<reference evidence="6" key="1">
    <citation type="submission" date="2017-05" db="EMBL/GenBank/DDBJ databases">
        <authorList>
            <person name="Macchi M."/>
            <person name="Festa S."/>
            <person name="Coppotelli B.M."/>
            <person name="Morelli I.S."/>
        </authorList>
    </citation>
    <scope>NUCLEOTIDE SEQUENCE [LARGE SCALE GENOMIC DNA]</scope>
    <source>
        <strain evidence="6">I</strain>
    </source>
</reference>